<dbReference type="RefSeq" id="WP_338264714.1">
    <property type="nucleotide sequence ID" value="NZ_BTTW01000004.1"/>
</dbReference>
<protein>
    <recommendedName>
        <fullName evidence="2">Imm-5-like domain-containing protein</fullName>
    </recommendedName>
</protein>
<proteinExistence type="predicted"/>
<feature type="region of interest" description="Disordered" evidence="1">
    <location>
        <begin position="1"/>
        <end position="20"/>
    </location>
</feature>
<gene>
    <name evidence="3" type="ORF">ASNO1_53180</name>
</gene>
<dbReference type="Proteomes" id="UP001342631">
    <property type="component" value="Unassembled WGS sequence"/>
</dbReference>
<keyword evidence="4" id="KW-1185">Reference proteome</keyword>
<reference evidence="3 4" key="1">
    <citation type="journal article" date="2024" name="Arch. Microbiol.">
        <title>Corallococcus caeni sp. nov., a novel myxobacterium isolated from activated sludge.</title>
        <authorList>
            <person name="Tomita S."/>
            <person name="Nakai R."/>
            <person name="Kuroda K."/>
            <person name="Kurashita H."/>
            <person name="Hatamoto M."/>
            <person name="Yamaguchi T."/>
            <person name="Narihiro T."/>
        </authorList>
    </citation>
    <scope>NUCLEOTIDE SEQUENCE [LARGE SCALE GENOMIC DNA]</scope>
    <source>
        <strain evidence="3 4">NO1</strain>
    </source>
</reference>
<evidence type="ECO:0000313" key="3">
    <source>
        <dbReference type="EMBL" id="GMU09065.1"/>
    </source>
</evidence>
<feature type="domain" description="Imm-5-like" evidence="2">
    <location>
        <begin position="40"/>
        <end position="167"/>
    </location>
</feature>
<organism evidence="3 4">
    <name type="scientific">Corallococcus caeni</name>
    <dbReference type="NCBI Taxonomy" id="3082388"/>
    <lineage>
        <taxon>Bacteria</taxon>
        <taxon>Pseudomonadati</taxon>
        <taxon>Myxococcota</taxon>
        <taxon>Myxococcia</taxon>
        <taxon>Myxococcales</taxon>
        <taxon>Cystobacterineae</taxon>
        <taxon>Myxococcaceae</taxon>
        <taxon>Corallococcus</taxon>
    </lineage>
</organism>
<sequence length="191" mass="20700">MPSIDDPIAPASRLSENLSMPILPKERDPRLITIRRGGSLTDEDHHLLAEWAAVCAEHVLPFFENACPKDTRPRDAIAVGRAWIRGEVPMREAHRTAFVANAAGRGLPDPARFAALAAGQAVAVAHVAAHYLGAAAYALRAATASVAEGDAEAARLKEIGWQRKRIPTSLRELVLEDQRARNDLCWGVFTG</sequence>
<dbReference type="EMBL" id="BTTX01000005">
    <property type="protein sequence ID" value="GMU09065.1"/>
    <property type="molecule type" value="Genomic_DNA"/>
</dbReference>
<evidence type="ECO:0000256" key="1">
    <source>
        <dbReference type="SAM" id="MobiDB-lite"/>
    </source>
</evidence>
<dbReference type="InterPro" id="IPR048667">
    <property type="entry name" value="Imm5-like"/>
</dbReference>
<dbReference type="Pfam" id="PF21805">
    <property type="entry name" value="Imm5_like"/>
    <property type="match status" value="1"/>
</dbReference>
<comment type="caution">
    <text evidence="3">The sequence shown here is derived from an EMBL/GenBank/DDBJ whole genome shotgun (WGS) entry which is preliminary data.</text>
</comment>
<evidence type="ECO:0000313" key="4">
    <source>
        <dbReference type="Proteomes" id="UP001342631"/>
    </source>
</evidence>
<evidence type="ECO:0000259" key="2">
    <source>
        <dbReference type="Pfam" id="PF21805"/>
    </source>
</evidence>
<accession>A0ABQ6QYE2</accession>
<name>A0ABQ6QYE2_9BACT</name>